<reference evidence="11" key="1">
    <citation type="journal article" date="2020" name="mSystems">
        <title>Genome- and Community-Level Interaction Insights into Carbon Utilization and Element Cycling Functions of Hydrothermarchaeota in Hydrothermal Sediment.</title>
        <authorList>
            <person name="Zhou Z."/>
            <person name="Liu Y."/>
            <person name="Xu W."/>
            <person name="Pan J."/>
            <person name="Luo Z.H."/>
            <person name="Li M."/>
        </authorList>
    </citation>
    <scope>NUCLEOTIDE SEQUENCE [LARGE SCALE GENOMIC DNA]</scope>
    <source>
        <strain evidence="11">HyVt-233</strain>
    </source>
</reference>
<evidence type="ECO:0000313" key="11">
    <source>
        <dbReference type="EMBL" id="HDD43368.1"/>
    </source>
</evidence>
<proteinExistence type="predicted"/>
<sequence>MSDLRQIIKCIILFNFIILLGICGYTFIEKWSFLDALYMTIITLTTVGFGEVHPLTPAGRVFTLIFILCGVGVAAYVFTTIGRILLEGYLKRVFGRKTMERRIKSLKHHYIVCGYGRIGRHVCKELSQYKIPIVVIEKNTNLLEDIEEHGFLYVHGEATREEVLIKAGIKNAAGLIAVAGSDADNVYIVLTAKELNPKLNIISRAGEEDAVKKLLRAGANKVIAPYEIGARKIARMVTHPLVTDFIELTVYRGIELQMGEIPIGEKAEIKNVSLKDSGLRQRFDVIVVAVRKATGEMIFNPSPETIIDSGDILIILGKSENLKKLEEVMDSASFYTHRHIL</sequence>
<dbReference type="SUPFAM" id="SSF51735">
    <property type="entry name" value="NAD(P)-binding Rossmann-fold domains"/>
    <property type="match status" value="1"/>
</dbReference>
<dbReference type="Pfam" id="PF02080">
    <property type="entry name" value="TrkA_C"/>
    <property type="match status" value="1"/>
</dbReference>
<keyword evidence="5" id="KW-0406">Ion transport</keyword>
<dbReference type="PROSITE" id="PS51201">
    <property type="entry name" value="RCK_N"/>
    <property type="match status" value="1"/>
</dbReference>
<evidence type="ECO:0000259" key="10">
    <source>
        <dbReference type="PROSITE" id="PS51202"/>
    </source>
</evidence>
<dbReference type="Pfam" id="PF07885">
    <property type="entry name" value="Ion_trans_2"/>
    <property type="match status" value="1"/>
</dbReference>
<dbReference type="Gene3D" id="3.40.50.720">
    <property type="entry name" value="NAD(P)-binding Rossmann-like Domain"/>
    <property type="match status" value="1"/>
</dbReference>
<dbReference type="InterPro" id="IPR050721">
    <property type="entry name" value="Trk_Ktr_HKT_K-transport"/>
</dbReference>
<accession>A0A7C0Y440</accession>
<dbReference type="InterPro" id="IPR036721">
    <property type="entry name" value="RCK_C_sf"/>
</dbReference>
<keyword evidence="7 11" id="KW-0407">Ion channel</keyword>
<dbReference type="Pfam" id="PF02254">
    <property type="entry name" value="TrkA_N"/>
    <property type="match status" value="1"/>
</dbReference>
<dbReference type="InterPro" id="IPR003148">
    <property type="entry name" value="RCK_N"/>
</dbReference>
<feature type="domain" description="RCK N-terminal" evidence="9">
    <location>
        <begin position="107"/>
        <end position="224"/>
    </location>
</feature>
<dbReference type="PANTHER" id="PTHR43833">
    <property type="entry name" value="POTASSIUM CHANNEL PROTEIN 2-RELATED-RELATED"/>
    <property type="match status" value="1"/>
</dbReference>
<gene>
    <name evidence="11" type="ORF">ENG63_00700</name>
</gene>
<dbReference type="AlphaFoldDB" id="A0A7C0Y440"/>
<evidence type="ECO:0000256" key="8">
    <source>
        <dbReference type="SAM" id="Phobius"/>
    </source>
</evidence>
<evidence type="ECO:0000256" key="6">
    <source>
        <dbReference type="ARBA" id="ARBA00023136"/>
    </source>
</evidence>
<keyword evidence="4 8" id="KW-1133">Transmembrane helix</keyword>
<evidence type="ECO:0000256" key="1">
    <source>
        <dbReference type="ARBA" id="ARBA00004651"/>
    </source>
</evidence>
<dbReference type="SUPFAM" id="SSF116726">
    <property type="entry name" value="TrkA C-terminal domain-like"/>
    <property type="match status" value="1"/>
</dbReference>
<organism evidence="11">
    <name type="scientific">Desulfofervidus auxilii</name>
    <dbReference type="NCBI Taxonomy" id="1621989"/>
    <lineage>
        <taxon>Bacteria</taxon>
        <taxon>Pseudomonadati</taxon>
        <taxon>Thermodesulfobacteriota</taxon>
        <taxon>Candidatus Desulfofervidia</taxon>
        <taxon>Candidatus Desulfofervidales</taxon>
        <taxon>Candidatus Desulfofervidaceae</taxon>
        <taxon>Candidatus Desulfofervidus</taxon>
    </lineage>
</organism>
<comment type="caution">
    <text evidence="11">The sequence shown here is derived from an EMBL/GenBank/DDBJ whole genome shotgun (WGS) entry which is preliminary data.</text>
</comment>
<evidence type="ECO:0000256" key="7">
    <source>
        <dbReference type="ARBA" id="ARBA00023303"/>
    </source>
</evidence>
<dbReference type="Gene3D" id="1.10.287.70">
    <property type="match status" value="1"/>
</dbReference>
<dbReference type="GO" id="GO:0005267">
    <property type="term" value="F:potassium channel activity"/>
    <property type="evidence" value="ECO:0007669"/>
    <property type="project" value="InterPro"/>
</dbReference>
<dbReference type="InterPro" id="IPR013099">
    <property type="entry name" value="K_chnl_dom"/>
</dbReference>
<dbReference type="Proteomes" id="UP000886289">
    <property type="component" value="Unassembled WGS sequence"/>
</dbReference>
<evidence type="ECO:0000256" key="2">
    <source>
        <dbReference type="ARBA" id="ARBA00022448"/>
    </source>
</evidence>
<dbReference type="PROSITE" id="PS51202">
    <property type="entry name" value="RCK_C"/>
    <property type="match status" value="1"/>
</dbReference>
<evidence type="ECO:0000259" key="9">
    <source>
        <dbReference type="PROSITE" id="PS51201"/>
    </source>
</evidence>
<name>A0A7C0Y440_DESA2</name>
<dbReference type="Gene3D" id="3.30.70.1450">
    <property type="entry name" value="Regulator of K+ conductance, C-terminal domain"/>
    <property type="match status" value="1"/>
</dbReference>
<feature type="transmembrane region" description="Helical" evidence="8">
    <location>
        <begin position="7"/>
        <end position="28"/>
    </location>
</feature>
<dbReference type="PRINTS" id="PR01333">
    <property type="entry name" value="2POREKCHANEL"/>
</dbReference>
<feature type="domain" description="RCK C-terminal" evidence="10">
    <location>
        <begin position="243"/>
        <end position="331"/>
    </location>
</feature>
<dbReference type="InterPro" id="IPR003280">
    <property type="entry name" value="2pore_dom_K_chnl"/>
</dbReference>
<feature type="transmembrane region" description="Helical" evidence="8">
    <location>
        <begin position="61"/>
        <end position="86"/>
    </location>
</feature>
<dbReference type="InterPro" id="IPR006037">
    <property type="entry name" value="RCK_C"/>
</dbReference>
<evidence type="ECO:0000256" key="4">
    <source>
        <dbReference type="ARBA" id="ARBA00022989"/>
    </source>
</evidence>
<dbReference type="EMBL" id="DRBS01000029">
    <property type="protein sequence ID" value="HDD43368.1"/>
    <property type="molecule type" value="Genomic_DNA"/>
</dbReference>
<keyword evidence="2" id="KW-0813">Transport</keyword>
<evidence type="ECO:0000256" key="5">
    <source>
        <dbReference type="ARBA" id="ARBA00023065"/>
    </source>
</evidence>
<keyword evidence="6 8" id="KW-0472">Membrane</keyword>
<keyword evidence="3 8" id="KW-0812">Transmembrane</keyword>
<dbReference type="GO" id="GO:0005886">
    <property type="term" value="C:plasma membrane"/>
    <property type="evidence" value="ECO:0007669"/>
    <property type="project" value="UniProtKB-SubCell"/>
</dbReference>
<dbReference type="SUPFAM" id="SSF81324">
    <property type="entry name" value="Voltage-gated potassium channels"/>
    <property type="match status" value="1"/>
</dbReference>
<dbReference type="PANTHER" id="PTHR43833:SF9">
    <property type="entry name" value="POTASSIUM CHANNEL PROTEIN YUGO-RELATED"/>
    <property type="match status" value="1"/>
</dbReference>
<evidence type="ECO:0000256" key="3">
    <source>
        <dbReference type="ARBA" id="ARBA00022692"/>
    </source>
</evidence>
<comment type="subcellular location">
    <subcellularLocation>
        <location evidence="1">Cell membrane</location>
        <topology evidence="1">Multi-pass membrane protein</topology>
    </subcellularLocation>
</comment>
<dbReference type="InterPro" id="IPR036291">
    <property type="entry name" value="NAD(P)-bd_dom_sf"/>
</dbReference>
<protein>
    <submittedName>
        <fullName evidence="11">Potassium channel protein</fullName>
    </submittedName>
</protein>